<evidence type="ECO:0000313" key="2">
    <source>
        <dbReference type="Proteomes" id="UP000184546"/>
    </source>
</evidence>
<sequence>MTRTAHAWVLAHLARLKQRMLNDELSDTLAGDQTDLEIRLARFYVRWRLLADIRSLADAGFWMPLDGIVAGLHHPRLNESAEAYPRRLHEVLTARAQAVPELQTSSTGKESEGNKLSNSLLRLRRLMSTVTVAEDQLRVELRGSLSPPLTELPPAPWIQRALRVCVETMSGLPADTGAQTIDFAVYRNISDED</sequence>
<dbReference type="Proteomes" id="UP000184546">
    <property type="component" value="Unassembled WGS sequence"/>
</dbReference>
<gene>
    <name evidence="1" type="ORF">ASPACDRAFT_48381</name>
</gene>
<proteinExistence type="predicted"/>
<dbReference type="STRING" id="690307.A0A1L9WFK9"/>
<keyword evidence="2" id="KW-1185">Reference proteome</keyword>
<dbReference type="VEuPathDB" id="FungiDB:ASPACDRAFT_48381"/>
<protein>
    <submittedName>
        <fullName evidence="1">Uncharacterized protein</fullName>
    </submittedName>
</protein>
<dbReference type="OrthoDB" id="3437405at2759"/>
<organism evidence="1 2">
    <name type="scientific">Aspergillus aculeatus (strain ATCC 16872 / CBS 172.66 / WB 5094)</name>
    <dbReference type="NCBI Taxonomy" id="690307"/>
    <lineage>
        <taxon>Eukaryota</taxon>
        <taxon>Fungi</taxon>
        <taxon>Dikarya</taxon>
        <taxon>Ascomycota</taxon>
        <taxon>Pezizomycotina</taxon>
        <taxon>Eurotiomycetes</taxon>
        <taxon>Eurotiomycetidae</taxon>
        <taxon>Eurotiales</taxon>
        <taxon>Aspergillaceae</taxon>
        <taxon>Aspergillus</taxon>
        <taxon>Aspergillus subgen. Circumdati</taxon>
    </lineage>
</organism>
<reference evidence="2" key="1">
    <citation type="journal article" date="2017" name="Genome Biol.">
        <title>Comparative genomics reveals high biological diversity and specific adaptations in the industrially and medically important fungal genus Aspergillus.</title>
        <authorList>
            <person name="de Vries R.P."/>
            <person name="Riley R."/>
            <person name="Wiebenga A."/>
            <person name="Aguilar-Osorio G."/>
            <person name="Amillis S."/>
            <person name="Uchima C.A."/>
            <person name="Anderluh G."/>
            <person name="Asadollahi M."/>
            <person name="Askin M."/>
            <person name="Barry K."/>
            <person name="Battaglia E."/>
            <person name="Bayram O."/>
            <person name="Benocci T."/>
            <person name="Braus-Stromeyer S.A."/>
            <person name="Caldana C."/>
            <person name="Canovas D."/>
            <person name="Cerqueira G.C."/>
            <person name="Chen F."/>
            <person name="Chen W."/>
            <person name="Choi C."/>
            <person name="Clum A."/>
            <person name="Dos Santos R.A."/>
            <person name="Damasio A.R."/>
            <person name="Diallinas G."/>
            <person name="Emri T."/>
            <person name="Fekete E."/>
            <person name="Flipphi M."/>
            <person name="Freyberg S."/>
            <person name="Gallo A."/>
            <person name="Gournas C."/>
            <person name="Habgood R."/>
            <person name="Hainaut M."/>
            <person name="Harispe M.L."/>
            <person name="Henrissat B."/>
            <person name="Hilden K.S."/>
            <person name="Hope R."/>
            <person name="Hossain A."/>
            <person name="Karabika E."/>
            <person name="Karaffa L."/>
            <person name="Karanyi Z."/>
            <person name="Krasevec N."/>
            <person name="Kuo A."/>
            <person name="Kusch H."/>
            <person name="LaButti K."/>
            <person name="Lagendijk E.L."/>
            <person name="Lapidus A."/>
            <person name="Levasseur A."/>
            <person name="Lindquist E."/>
            <person name="Lipzen A."/>
            <person name="Logrieco A.F."/>
            <person name="MacCabe A."/>
            <person name="Maekelae M.R."/>
            <person name="Malavazi I."/>
            <person name="Melin P."/>
            <person name="Meyer V."/>
            <person name="Mielnichuk N."/>
            <person name="Miskei M."/>
            <person name="Molnar A.P."/>
            <person name="Mule G."/>
            <person name="Ngan C.Y."/>
            <person name="Orejas M."/>
            <person name="Orosz E."/>
            <person name="Ouedraogo J.P."/>
            <person name="Overkamp K.M."/>
            <person name="Park H.-S."/>
            <person name="Perrone G."/>
            <person name="Piumi F."/>
            <person name="Punt P.J."/>
            <person name="Ram A.F."/>
            <person name="Ramon A."/>
            <person name="Rauscher S."/>
            <person name="Record E."/>
            <person name="Riano-Pachon D.M."/>
            <person name="Robert V."/>
            <person name="Roehrig J."/>
            <person name="Ruller R."/>
            <person name="Salamov A."/>
            <person name="Salih N.S."/>
            <person name="Samson R.A."/>
            <person name="Sandor E."/>
            <person name="Sanguinetti M."/>
            <person name="Schuetze T."/>
            <person name="Sepcic K."/>
            <person name="Shelest E."/>
            <person name="Sherlock G."/>
            <person name="Sophianopoulou V."/>
            <person name="Squina F.M."/>
            <person name="Sun H."/>
            <person name="Susca A."/>
            <person name="Todd R.B."/>
            <person name="Tsang A."/>
            <person name="Unkles S.E."/>
            <person name="van de Wiele N."/>
            <person name="van Rossen-Uffink D."/>
            <person name="Oliveira J.V."/>
            <person name="Vesth T.C."/>
            <person name="Visser J."/>
            <person name="Yu J.-H."/>
            <person name="Zhou M."/>
            <person name="Andersen M.R."/>
            <person name="Archer D.B."/>
            <person name="Baker S.E."/>
            <person name="Benoit I."/>
            <person name="Brakhage A.A."/>
            <person name="Braus G.H."/>
            <person name="Fischer R."/>
            <person name="Frisvad J.C."/>
            <person name="Goldman G.H."/>
            <person name="Houbraken J."/>
            <person name="Oakley B."/>
            <person name="Pocsi I."/>
            <person name="Scazzocchio C."/>
            <person name="Seiboth B."/>
            <person name="vanKuyk P.A."/>
            <person name="Wortman J."/>
            <person name="Dyer P.S."/>
            <person name="Grigoriev I.V."/>
        </authorList>
    </citation>
    <scope>NUCLEOTIDE SEQUENCE [LARGE SCALE GENOMIC DNA]</scope>
    <source>
        <strain evidence="2">ATCC 16872 / CBS 172.66 / WB 5094</strain>
    </source>
</reference>
<dbReference type="EMBL" id="KV878992">
    <property type="protein sequence ID" value="OJJ94933.1"/>
    <property type="molecule type" value="Genomic_DNA"/>
</dbReference>
<dbReference type="GeneID" id="30975932"/>
<name>A0A1L9WFK9_ASPA1</name>
<evidence type="ECO:0000313" key="1">
    <source>
        <dbReference type="EMBL" id="OJJ94933.1"/>
    </source>
</evidence>
<dbReference type="RefSeq" id="XP_020051273.1">
    <property type="nucleotide sequence ID" value="XM_020202118.1"/>
</dbReference>
<accession>A0A1L9WFK9</accession>
<dbReference type="AlphaFoldDB" id="A0A1L9WFK9"/>